<proteinExistence type="predicted"/>
<dbReference type="Proteomes" id="UP000792457">
    <property type="component" value="Unassembled WGS sequence"/>
</dbReference>
<keyword evidence="2" id="KW-1185">Reference proteome</keyword>
<dbReference type="EMBL" id="KZ308318">
    <property type="protein sequence ID" value="KAG8227308.1"/>
    <property type="molecule type" value="Genomic_DNA"/>
</dbReference>
<evidence type="ECO:0000313" key="2">
    <source>
        <dbReference type="Proteomes" id="UP000792457"/>
    </source>
</evidence>
<accession>A0A8K0K7D8</accession>
<organism evidence="1 2">
    <name type="scientific">Ladona fulva</name>
    <name type="common">Scarce chaser dragonfly</name>
    <name type="synonym">Libellula fulva</name>
    <dbReference type="NCBI Taxonomy" id="123851"/>
    <lineage>
        <taxon>Eukaryota</taxon>
        <taxon>Metazoa</taxon>
        <taxon>Ecdysozoa</taxon>
        <taxon>Arthropoda</taxon>
        <taxon>Hexapoda</taxon>
        <taxon>Insecta</taxon>
        <taxon>Pterygota</taxon>
        <taxon>Palaeoptera</taxon>
        <taxon>Odonata</taxon>
        <taxon>Epiprocta</taxon>
        <taxon>Anisoptera</taxon>
        <taxon>Libelluloidea</taxon>
        <taxon>Libellulidae</taxon>
        <taxon>Ladona</taxon>
    </lineage>
</organism>
<name>A0A8K0K7D8_LADFU</name>
<evidence type="ECO:0000313" key="1">
    <source>
        <dbReference type="EMBL" id="KAG8227308.1"/>
    </source>
</evidence>
<reference evidence="1" key="2">
    <citation type="submission" date="2017-10" db="EMBL/GenBank/DDBJ databases">
        <title>Ladona fulva Genome sequencing and assembly.</title>
        <authorList>
            <person name="Murali S."/>
            <person name="Richards S."/>
            <person name="Bandaranaike D."/>
            <person name="Bellair M."/>
            <person name="Blankenburg K."/>
            <person name="Chao H."/>
            <person name="Dinh H."/>
            <person name="Doddapaneni H."/>
            <person name="Dugan-Rocha S."/>
            <person name="Elkadiri S."/>
            <person name="Gnanaolivu R."/>
            <person name="Hernandez B."/>
            <person name="Skinner E."/>
            <person name="Javaid M."/>
            <person name="Lee S."/>
            <person name="Li M."/>
            <person name="Ming W."/>
            <person name="Munidasa M."/>
            <person name="Muniz J."/>
            <person name="Nguyen L."/>
            <person name="Hughes D."/>
            <person name="Osuji N."/>
            <person name="Pu L.-L."/>
            <person name="Puazo M."/>
            <person name="Qu C."/>
            <person name="Quiroz J."/>
            <person name="Raj R."/>
            <person name="Weissenberger G."/>
            <person name="Xin Y."/>
            <person name="Zou X."/>
            <person name="Han Y."/>
            <person name="Worley K."/>
            <person name="Muzny D."/>
            <person name="Gibbs R."/>
        </authorList>
    </citation>
    <scope>NUCLEOTIDE SEQUENCE</scope>
    <source>
        <strain evidence="1">Sampled in the wild</strain>
    </source>
</reference>
<dbReference type="AlphaFoldDB" id="A0A8K0K7D8"/>
<comment type="caution">
    <text evidence="1">The sequence shown here is derived from an EMBL/GenBank/DDBJ whole genome shotgun (WGS) entry which is preliminary data.</text>
</comment>
<gene>
    <name evidence="1" type="ORF">J437_LFUL004857</name>
</gene>
<sequence>MSRGKILRCWAISTKEPRRRKDLKAPDCCPANVSTRDLCEKEQRIYLKDKTAFPSRIYALFGPLSSVHLGGIAPTSPLLSRDRCSI</sequence>
<protein>
    <submittedName>
        <fullName evidence="1">Uncharacterized protein</fullName>
    </submittedName>
</protein>
<reference evidence="1" key="1">
    <citation type="submission" date="2013-04" db="EMBL/GenBank/DDBJ databases">
        <authorList>
            <person name="Qu J."/>
            <person name="Murali S.C."/>
            <person name="Bandaranaike D."/>
            <person name="Bellair M."/>
            <person name="Blankenburg K."/>
            <person name="Chao H."/>
            <person name="Dinh H."/>
            <person name="Doddapaneni H."/>
            <person name="Downs B."/>
            <person name="Dugan-Rocha S."/>
            <person name="Elkadiri S."/>
            <person name="Gnanaolivu R.D."/>
            <person name="Hernandez B."/>
            <person name="Javaid M."/>
            <person name="Jayaseelan J.C."/>
            <person name="Lee S."/>
            <person name="Li M."/>
            <person name="Ming W."/>
            <person name="Munidasa M."/>
            <person name="Muniz J."/>
            <person name="Nguyen L."/>
            <person name="Ongeri F."/>
            <person name="Osuji N."/>
            <person name="Pu L.-L."/>
            <person name="Puazo M."/>
            <person name="Qu C."/>
            <person name="Quiroz J."/>
            <person name="Raj R."/>
            <person name="Weissenberger G."/>
            <person name="Xin Y."/>
            <person name="Zou X."/>
            <person name="Han Y."/>
            <person name="Richards S."/>
            <person name="Worley K."/>
            <person name="Muzny D."/>
            <person name="Gibbs R."/>
        </authorList>
    </citation>
    <scope>NUCLEOTIDE SEQUENCE</scope>
    <source>
        <strain evidence="1">Sampled in the wild</strain>
    </source>
</reference>